<dbReference type="SMART" id="SM00181">
    <property type="entry name" value="EGF"/>
    <property type="match status" value="3"/>
</dbReference>
<dbReference type="PANTHER" id="PTHR24365:SF541">
    <property type="entry name" value="PROTEIN TOLL-RELATED"/>
    <property type="match status" value="1"/>
</dbReference>
<feature type="transmembrane region" description="Helical" evidence="8">
    <location>
        <begin position="360"/>
        <end position="383"/>
    </location>
</feature>
<comment type="subcellular location">
    <subcellularLocation>
        <location evidence="1">Membrane</location>
    </subcellularLocation>
</comment>
<feature type="region of interest" description="Disordered" evidence="7">
    <location>
        <begin position="32"/>
        <end position="167"/>
    </location>
</feature>
<dbReference type="GO" id="GO:0038023">
    <property type="term" value="F:signaling receptor activity"/>
    <property type="evidence" value="ECO:0007669"/>
    <property type="project" value="TreeGrafter"/>
</dbReference>
<dbReference type="PROSITE" id="PS50104">
    <property type="entry name" value="TIR"/>
    <property type="match status" value="1"/>
</dbReference>
<reference evidence="11 12" key="1">
    <citation type="journal article" date="2021" name="Elife">
        <title>Chloroplast acquisition without the gene transfer in kleptoplastic sea slugs, Plakobranchus ocellatus.</title>
        <authorList>
            <person name="Maeda T."/>
            <person name="Takahashi S."/>
            <person name="Yoshida T."/>
            <person name="Shimamura S."/>
            <person name="Takaki Y."/>
            <person name="Nagai Y."/>
            <person name="Toyoda A."/>
            <person name="Suzuki Y."/>
            <person name="Arimoto A."/>
            <person name="Ishii H."/>
            <person name="Satoh N."/>
            <person name="Nishiyama T."/>
            <person name="Hasebe M."/>
            <person name="Maruyama T."/>
            <person name="Minagawa J."/>
            <person name="Obokata J."/>
            <person name="Shigenobu S."/>
        </authorList>
    </citation>
    <scope>NUCLEOTIDE SEQUENCE [LARGE SCALE GENOMIC DNA]</scope>
</reference>
<dbReference type="Pfam" id="PF01582">
    <property type="entry name" value="TIR"/>
    <property type="match status" value="1"/>
</dbReference>
<evidence type="ECO:0000259" key="9">
    <source>
        <dbReference type="PROSITE" id="PS50026"/>
    </source>
</evidence>
<evidence type="ECO:0000259" key="10">
    <source>
        <dbReference type="PROSITE" id="PS50104"/>
    </source>
</evidence>
<feature type="compositionally biased region" description="Polar residues" evidence="7">
    <location>
        <begin position="96"/>
        <end position="105"/>
    </location>
</feature>
<evidence type="ECO:0000256" key="6">
    <source>
        <dbReference type="PROSITE-ProRule" id="PRU00076"/>
    </source>
</evidence>
<protein>
    <submittedName>
        <fullName evidence="11">Protein toll</fullName>
    </submittedName>
</protein>
<feature type="region of interest" description="Disordered" evidence="7">
    <location>
        <begin position="577"/>
        <end position="609"/>
    </location>
</feature>
<accession>A0AAV4CZD2</accession>
<dbReference type="EMBL" id="BLXT01007177">
    <property type="protein sequence ID" value="GFO37176.1"/>
    <property type="molecule type" value="Genomic_DNA"/>
</dbReference>
<dbReference type="PROSITE" id="PS00022">
    <property type="entry name" value="EGF_1"/>
    <property type="match status" value="1"/>
</dbReference>
<dbReference type="SUPFAM" id="SSF52200">
    <property type="entry name" value="Toll/Interleukin receptor TIR domain"/>
    <property type="match status" value="1"/>
</dbReference>
<evidence type="ECO:0000256" key="3">
    <source>
        <dbReference type="ARBA" id="ARBA00022729"/>
    </source>
</evidence>
<dbReference type="InterPro" id="IPR035897">
    <property type="entry name" value="Toll_tir_struct_dom_sf"/>
</dbReference>
<dbReference type="GO" id="GO:0005886">
    <property type="term" value="C:plasma membrane"/>
    <property type="evidence" value="ECO:0007669"/>
    <property type="project" value="TreeGrafter"/>
</dbReference>
<name>A0AAV4CZD2_9GAST</name>
<keyword evidence="4 8" id="KW-1133">Transmembrane helix</keyword>
<keyword evidence="6" id="KW-0245">EGF-like domain</keyword>
<dbReference type="PROSITE" id="PS01186">
    <property type="entry name" value="EGF_2"/>
    <property type="match status" value="1"/>
</dbReference>
<feature type="compositionally biased region" description="Polar residues" evidence="7">
    <location>
        <begin position="58"/>
        <end position="86"/>
    </location>
</feature>
<comment type="caution">
    <text evidence="11">The sequence shown here is derived from an EMBL/GenBank/DDBJ whole genome shotgun (WGS) entry which is preliminary data.</text>
</comment>
<evidence type="ECO:0000256" key="1">
    <source>
        <dbReference type="ARBA" id="ARBA00004370"/>
    </source>
</evidence>
<dbReference type="SMART" id="SM00255">
    <property type="entry name" value="TIR"/>
    <property type="match status" value="1"/>
</dbReference>
<dbReference type="Gene3D" id="2.10.25.10">
    <property type="entry name" value="Laminin"/>
    <property type="match status" value="1"/>
</dbReference>
<feature type="compositionally biased region" description="Low complexity" evidence="7">
    <location>
        <begin position="598"/>
        <end position="609"/>
    </location>
</feature>
<keyword evidence="6" id="KW-1015">Disulfide bond</keyword>
<dbReference type="Proteomes" id="UP000735302">
    <property type="component" value="Unassembled WGS sequence"/>
</dbReference>
<dbReference type="PANTHER" id="PTHR24365">
    <property type="entry name" value="TOLL-LIKE RECEPTOR"/>
    <property type="match status" value="1"/>
</dbReference>
<keyword evidence="12" id="KW-1185">Reference proteome</keyword>
<feature type="domain" description="EGF-like" evidence="9">
    <location>
        <begin position="310"/>
        <end position="346"/>
    </location>
</feature>
<evidence type="ECO:0000313" key="11">
    <source>
        <dbReference type="EMBL" id="GFO37176.1"/>
    </source>
</evidence>
<keyword evidence="2 8" id="KW-0812">Transmembrane</keyword>
<evidence type="ECO:0000313" key="12">
    <source>
        <dbReference type="Proteomes" id="UP000735302"/>
    </source>
</evidence>
<keyword evidence="5 8" id="KW-0472">Membrane</keyword>
<feature type="disulfide bond" evidence="6">
    <location>
        <begin position="336"/>
        <end position="345"/>
    </location>
</feature>
<dbReference type="PRINTS" id="PR01537">
    <property type="entry name" value="INTRLKN1R1F"/>
</dbReference>
<evidence type="ECO:0000256" key="2">
    <source>
        <dbReference type="ARBA" id="ARBA00022692"/>
    </source>
</evidence>
<organism evidence="11 12">
    <name type="scientific">Plakobranchus ocellatus</name>
    <dbReference type="NCBI Taxonomy" id="259542"/>
    <lineage>
        <taxon>Eukaryota</taxon>
        <taxon>Metazoa</taxon>
        <taxon>Spiralia</taxon>
        <taxon>Lophotrochozoa</taxon>
        <taxon>Mollusca</taxon>
        <taxon>Gastropoda</taxon>
        <taxon>Heterobranchia</taxon>
        <taxon>Euthyneura</taxon>
        <taxon>Panpulmonata</taxon>
        <taxon>Sacoglossa</taxon>
        <taxon>Placobranchoidea</taxon>
        <taxon>Plakobranchidae</taxon>
        <taxon>Plakobranchus</taxon>
    </lineage>
</organism>
<dbReference type="AlphaFoldDB" id="A0AAV4CZD2"/>
<evidence type="ECO:0000256" key="5">
    <source>
        <dbReference type="ARBA" id="ARBA00023136"/>
    </source>
</evidence>
<dbReference type="InterPro" id="IPR000742">
    <property type="entry name" value="EGF"/>
</dbReference>
<dbReference type="InterPro" id="IPR000157">
    <property type="entry name" value="TIR_dom"/>
</dbReference>
<gene>
    <name evidence="11" type="ORF">PoB_006368100</name>
</gene>
<feature type="domain" description="TIR" evidence="10">
    <location>
        <begin position="406"/>
        <end position="549"/>
    </location>
</feature>
<proteinExistence type="predicted"/>
<keyword evidence="3" id="KW-0732">Signal</keyword>
<evidence type="ECO:0000256" key="7">
    <source>
        <dbReference type="SAM" id="MobiDB-lite"/>
    </source>
</evidence>
<evidence type="ECO:0000256" key="4">
    <source>
        <dbReference type="ARBA" id="ARBA00022989"/>
    </source>
</evidence>
<feature type="compositionally biased region" description="Polar residues" evidence="7">
    <location>
        <begin position="115"/>
        <end position="132"/>
    </location>
</feature>
<comment type="caution">
    <text evidence="6">Lacks conserved residue(s) required for the propagation of feature annotation.</text>
</comment>
<sequence length="698" mass="77388">MINSLYQAITVVLVWSTLQDLNIALKLPDVEANEPESTTSRPGEDSNAALPIEVPGSFNIQGSSSGLPDFLNNQTFKLKSASQPDSNEPEPDGNSGKPNLNTGPNTFPGFMFNFGGQTANSDAESSQNSTGATDPDSPFAGIKFEFPRNQGGSTGHGENVSSVHSPSPVLPPNGHTVFSLAVLFCGDLCKLHKEKCSGDDMCELMNNCSVVCHRSNGSQALLKIDDDNDDDNERKLRPEIERHCYLSGRLCVHGMCKDGKNCTCDVGYEGDLCADKQCELPFCKHGICNKTDATHYVCACYEGWGGIQCDKPACTLPCVHGGCKYRPGEEQTYCNCQYGWQGQLCEEETPDPAVLAKKEIIMVSVIVPVICFLAVILSGYVLWRKRVIFIFKIINIFKAYEDDDNKEFDAYVSLTEADYDFVRRALQPKLEEMGYKIYLHARDGAAGEVRSETILEAVEKSRRCILLLSYDYLNNEWCRFEYLIAQHETCIKLKQRIIPILLDDIDKDKRQTMDKTLRFIVDSVKCLRYPTPLNKSAVNRVASNVDPESGCVKTKDEVRFEKKLAAFWERLSLNMPKKRSKTAEEPPSIADSPMPLVSDKNNSNSNKKTNGFRKYFDSFAKSSRKDMVAIASVSISEKSGEMDSVTLGIGKPSENSKLDSFYHGTLEKNLNSSLSGSSFVGEDTPERIVNVADVHVND</sequence>
<dbReference type="Gene3D" id="3.40.50.10140">
    <property type="entry name" value="Toll/interleukin-1 receptor homology (TIR) domain"/>
    <property type="match status" value="1"/>
</dbReference>
<dbReference type="PROSITE" id="PS50026">
    <property type="entry name" value="EGF_3"/>
    <property type="match status" value="1"/>
</dbReference>
<evidence type="ECO:0000256" key="8">
    <source>
        <dbReference type="SAM" id="Phobius"/>
    </source>
</evidence>
<dbReference type="GO" id="GO:0007165">
    <property type="term" value="P:signal transduction"/>
    <property type="evidence" value="ECO:0007669"/>
    <property type="project" value="InterPro"/>
</dbReference>